<dbReference type="EMBL" id="BOMQ01000008">
    <property type="protein sequence ID" value="GIE47122.1"/>
    <property type="molecule type" value="Genomic_DNA"/>
</dbReference>
<evidence type="ECO:0000313" key="1">
    <source>
        <dbReference type="EMBL" id="GIE47122.1"/>
    </source>
</evidence>
<dbReference type="PROSITE" id="PS51257">
    <property type="entry name" value="PROKAR_LIPOPROTEIN"/>
    <property type="match status" value="1"/>
</dbReference>
<keyword evidence="2" id="KW-1185">Reference proteome</keyword>
<name>A0A919MJX7_9ACTN</name>
<comment type="caution">
    <text evidence="1">The sequence shown here is derived from an EMBL/GenBank/DDBJ whole genome shotgun (WGS) entry which is preliminary data.</text>
</comment>
<sequence length="132" mass="13748">MGRPGSEPIVHVHGFAVSGSCLLPTARALAHRATTLVPDLPGYGRSPSWGRTLGIPELAGALLDPLMPPLSGVRQVGRQAPPHVTVALIEGAAHAMNLSHPGELAGVIAAWLDGRTVPDPSPSNDPARRRRT</sequence>
<dbReference type="InterPro" id="IPR029058">
    <property type="entry name" value="AB_hydrolase_fold"/>
</dbReference>
<dbReference type="Gene3D" id="3.40.50.1820">
    <property type="entry name" value="alpha/beta hydrolase"/>
    <property type="match status" value="2"/>
</dbReference>
<gene>
    <name evidence="1" type="ORF">Ani05nite_06560</name>
</gene>
<evidence type="ECO:0008006" key="3">
    <source>
        <dbReference type="Google" id="ProtNLM"/>
    </source>
</evidence>
<dbReference type="Proteomes" id="UP000647172">
    <property type="component" value="Unassembled WGS sequence"/>
</dbReference>
<evidence type="ECO:0000313" key="2">
    <source>
        <dbReference type="Proteomes" id="UP000647172"/>
    </source>
</evidence>
<accession>A0A919MJX7</accession>
<dbReference type="RefSeq" id="WP_239129174.1">
    <property type="nucleotide sequence ID" value="NZ_BAAAYJ010000103.1"/>
</dbReference>
<protein>
    <recommendedName>
        <fullName evidence="3">Alpha/beta hydrolase family protein</fullName>
    </recommendedName>
</protein>
<dbReference type="AlphaFoldDB" id="A0A919MJX7"/>
<reference evidence="1" key="1">
    <citation type="submission" date="2021-01" db="EMBL/GenBank/DDBJ databases">
        <title>Whole genome shotgun sequence of Actinoplanes nipponensis NBRC 14063.</title>
        <authorList>
            <person name="Komaki H."/>
            <person name="Tamura T."/>
        </authorList>
    </citation>
    <scope>NUCLEOTIDE SEQUENCE</scope>
    <source>
        <strain evidence="1">NBRC 14063</strain>
    </source>
</reference>
<proteinExistence type="predicted"/>
<organism evidence="1 2">
    <name type="scientific">Actinoplanes nipponensis</name>
    <dbReference type="NCBI Taxonomy" id="135950"/>
    <lineage>
        <taxon>Bacteria</taxon>
        <taxon>Bacillati</taxon>
        <taxon>Actinomycetota</taxon>
        <taxon>Actinomycetes</taxon>
        <taxon>Micromonosporales</taxon>
        <taxon>Micromonosporaceae</taxon>
        <taxon>Actinoplanes</taxon>
    </lineage>
</organism>
<dbReference type="SUPFAM" id="SSF53474">
    <property type="entry name" value="alpha/beta-Hydrolases"/>
    <property type="match status" value="1"/>
</dbReference>